<dbReference type="RefSeq" id="WP_041993430.1">
    <property type="nucleotide sequence ID" value="NZ_CDBT01000008.1"/>
</dbReference>
<evidence type="ECO:0000313" key="5">
    <source>
        <dbReference type="EMBL" id="MFM4892943.1"/>
    </source>
</evidence>
<evidence type="ECO:0000256" key="3">
    <source>
        <dbReference type="ARBA" id="ARBA00023163"/>
    </source>
</evidence>
<evidence type="ECO:0000256" key="2">
    <source>
        <dbReference type="ARBA" id="ARBA00023125"/>
    </source>
</evidence>
<keyword evidence="1" id="KW-0805">Transcription regulation</keyword>
<feature type="domain" description="HTH asnC-type" evidence="4">
    <location>
        <begin position="1"/>
        <end position="61"/>
    </location>
</feature>
<protein>
    <submittedName>
        <fullName evidence="5">Lrp/AsnC family transcriptional regulator</fullName>
    </submittedName>
</protein>
<keyword evidence="6" id="KW-1185">Reference proteome</keyword>
<dbReference type="Gene3D" id="1.10.10.10">
    <property type="entry name" value="Winged helix-like DNA-binding domain superfamily/Winged helix DNA-binding domain"/>
    <property type="match status" value="1"/>
</dbReference>
<dbReference type="Pfam" id="PF01037">
    <property type="entry name" value="AsnC_trans_reg"/>
    <property type="match status" value="1"/>
</dbReference>
<comment type="caution">
    <text evidence="5">The sequence shown here is derived from an EMBL/GenBank/DDBJ whole genome shotgun (WGS) entry which is preliminary data.</text>
</comment>
<sequence>MDRYDEKMVALLQQDGRLSISKLAEAVALSRSAVSERLKRLEERGIILGYRAVLAEPEGQISAFFELCFRTPRCEQYGALIGQIPEVRLCYSISGDTDMLVQVRVAGMARLEAIRQQLEALPQLTMIKTHTILSELVDRTR</sequence>
<dbReference type="PANTHER" id="PTHR30154:SF34">
    <property type="entry name" value="TRANSCRIPTIONAL REGULATOR AZLB"/>
    <property type="match status" value="1"/>
</dbReference>
<dbReference type="PANTHER" id="PTHR30154">
    <property type="entry name" value="LEUCINE-RESPONSIVE REGULATORY PROTEIN"/>
    <property type="match status" value="1"/>
</dbReference>
<dbReference type="Gene3D" id="3.30.70.920">
    <property type="match status" value="1"/>
</dbReference>
<dbReference type="EMBL" id="JBGXBU010000002">
    <property type="protein sequence ID" value="MFM4892943.1"/>
    <property type="molecule type" value="Genomic_DNA"/>
</dbReference>
<dbReference type="PRINTS" id="PR00033">
    <property type="entry name" value="HTHASNC"/>
</dbReference>
<dbReference type="InterPro" id="IPR011991">
    <property type="entry name" value="ArsR-like_HTH"/>
</dbReference>
<dbReference type="InterPro" id="IPR019888">
    <property type="entry name" value="Tscrpt_reg_AsnC-like"/>
</dbReference>
<dbReference type="InterPro" id="IPR011008">
    <property type="entry name" value="Dimeric_a/b-barrel"/>
</dbReference>
<evidence type="ECO:0000259" key="4">
    <source>
        <dbReference type="PROSITE" id="PS50956"/>
    </source>
</evidence>
<dbReference type="CDD" id="cd00090">
    <property type="entry name" value="HTH_ARSR"/>
    <property type="match status" value="1"/>
</dbReference>
<name>A0ABW9GRW1_9GAMM</name>
<dbReference type="SUPFAM" id="SSF54909">
    <property type="entry name" value="Dimeric alpha+beta barrel"/>
    <property type="match status" value="1"/>
</dbReference>
<keyword evidence="2" id="KW-0238">DNA-binding</keyword>
<evidence type="ECO:0000313" key="6">
    <source>
        <dbReference type="Proteomes" id="UP001630969"/>
    </source>
</evidence>
<evidence type="ECO:0000256" key="1">
    <source>
        <dbReference type="ARBA" id="ARBA00023015"/>
    </source>
</evidence>
<dbReference type="Proteomes" id="UP001630969">
    <property type="component" value="Unassembled WGS sequence"/>
</dbReference>
<accession>A0ABW9GRW1</accession>
<dbReference type="InterPro" id="IPR036390">
    <property type="entry name" value="WH_DNA-bd_sf"/>
</dbReference>
<dbReference type="InterPro" id="IPR036388">
    <property type="entry name" value="WH-like_DNA-bd_sf"/>
</dbReference>
<dbReference type="InterPro" id="IPR000485">
    <property type="entry name" value="AsnC-type_HTH_dom"/>
</dbReference>
<organism evidence="5 6">
    <name type="scientific">Aeromonas bivalvium</name>
    <dbReference type="NCBI Taxonomy" id="440079"/>
    <lineage>
        <taxon>Bacteria</taxon>
        <taxon>Pseudomonadati</taxon>
        <taxon>Pseudomonadota</taxon>
        <taxon>Gammaproteobacteria</taxon>
        <taxon>Aeromonadales</taxon>
        <taxon>Aeromonadaceae</taxon>
        <taxon>Aeromonas</taxon>
    </lineage>
</organism>
<dbReference type="PROSITE" id="PS50956">
    <property type="entry name" value="HTH_ASNC_2"/>
    <property type="match status" value="1"/>
</dbReference>
<dbReference type="GeneID" id="97220179"/>
<reference evidence="5 6" key="1">
    <citation type="submission" date="2024-09" db="EMBL/GenBank/DDBJ databases">
        <title>Aeromonas strains Genome sequencing and assembly.</title>
        <authorList>
            <person name="Hu X."/>
            <person name="Tang B."/>
        </authorList>
    </citation>
    <scope>NUCLEOTIDE SEQUENCE [LARGE SCALE GENOMIC DNA]</scope>
    <source>
        <strain evidence="5 6">NB23SCDHY001</strain>
    </source>
</reference>
<dbReference type="InterPro" id="IPR019887">
    <property type="entry name" value="Tscrpt_reg_AsnC/Lrp_C"/>
</dbReference>
<dbReference type="SUPFAM" id="SSF46785">
    <property type="entry name" value="Winged helix' DNA-binding domain"/>
    <property type="match status" value="1"/>
</dbReference>
<proteinExistence type="predicted"/>
<keyword evidence="3" id="KW-0804">Transcription</keyword>
<dbReference type="Pfam" id="PF13412">
    <property type="entry name" value="HTH_24"/>
    <property type="match status" value="1"/>
</dbReference>
<dbReference type="SMART" id="SM00344">
    <property type="entry name" value="HTH_ASNC"/>
    <property type="match status" value="1"/>
</dbReference>
<gene>
    <name evidence="5" type="ORF">ACEUDJ_08730</name>
</gene>